<dbReference type="PANTHER" id="PTHR32176">
    <property type="entry name" value="XYLOSE ISOMERASE"/>
    <property type="match status" value="1"/>
</dbReference>
<protein>
    <recommendedName>
        <fullName evidence="5">Patatin</fullName>
        <ecNumber evidence="5">3.1.1.-</ecNumber>
    </recommendedName>
</protein>
<comment type="caution">
    <text evidence="4">Lacks conserved residue(s) required for the propagation of feature annotation.</text>
</comment>
<organism evidence="8 9">
    <name type="scientific">Populus alba x Populus x berolinensis</name>
    <dbReference type="NCBI Taxonomy" id="444605"/>
    <lineage>
        <taxon>Eukaryota</taxon>
        <taxon>Viridiplantae</taxon>
        <taxon>Streptophyta</taxon>
        <taxon>Embryophyta</taxon>
        <taxon>Tracheophyta</taxon>
        <taxon>Spermatophyta</taxon>
        <taxon>Magnoliopsida</taxon>
        <taxon>eudicotyledons</taxon>
        <taxon>Gunneridae</taxon>
        <taxon>Pentapetalae</taxon>
        <taxon>rosids</taxon>
        <taxon>fabids</taxon>
        <taxon>Malpighiales</taxon>
        <taxon>Salicaceae</taxon>
        <taxon>Saliceae</taxon>
        <taxon>Populus</taxon>
    </lineage>
</organism>
<keyword evidence="9" id="KW-1185">Reference proteome</keyword>
<dbReference type="Pfam" id="PF01734">
    <property type="entry name" value="Patatin"/>
    <property type="match status" value="1"/>
</dbReference>
<gene>
    <name evidence="8" type="ORF">NC653_040855</name>
</gene>
<comment type="function">
    <text evidence="5">Lipolytic acyl hydrolase (LAH).</text>
</comment>
<dbReference type="GO" id="GO:0016042">
    <property type="term" value="P:lipid catabolic process"/>
    <property type="evidence" value="ECO:0007669"/>
    <property type="project" value="UniProtKB-KW"/>
</dbReference>
<feature type="short sequence motif" description="GXGXXG" evidence="4">
    <location>
        <begin position="85"/>
        <end position="90"/>
    </location>
</feature>
<keyword evidence="3 5" id="KW-0443">Lipid metabolism</keyword>
<dbReference type="PANTHER" id="PTHR32176:SF116">
    <property type="entry name" value="PATATIN"/>
    <property type="match status" value="1"/>
</dbReference>
<feature type="short sequence motif" description="GXSXG" evidence="4">
    <location>
        <begin position="125"/>
        <end position="129"/>
    </location>
</feature>
<feature type="domain" description="PNPLA" evidence="7">
    <location>
        <begin position="81"/>
        <end position="195"/>
    </location>
</feature>
<dbReference type="EC" id="3.1.1.-" evidence="5"/>
<evidence type="ECO:0000256" key="3">
    <source>
        <dbReference type="ARBA" id="ARBA00023098"/>
    </source>
</evidence>
<reference evidence="8" key="1">
    <citation type="journal article" date="2023" name="Mol. Ecol. Resour.">
        <title>Chromosome-level genome assembly of a triploid poplar Populus alba 'Berolinensis'.</title>
        <authorList>
            <person name="Chen S."/>
            <person name="Yu Y."/>
            <person name="Wang X."/>
            <person name="Wang S."/>
            <person name="Zhang T."/>
            <person name="Zhou Y."/>
            <person name="He R."/>
            <person name="Meng N."/>
            <person name="Wang Y."/>
            <person name="Liu W."/>
            <person name="Liu Z."/>
            <person name="Liu J."/>
            <person name="Guo Q."/>
            <person name="Huang H."/>
            <person name="Sederoff R.R."/>
            <person name="Wang G."/>
            <person name="Qu G."/>
            <person name="Chen S."/>
        </authorList>
    </citation>
    <scope>NUCLEOTIDE SEQUENCE</scope>
    <source>
        <tissue evidence="8">Leaves</tissue>
    </source>
</reference>
<evidence type="ECO:0000256" key="6">
    <source>
        <dbReference type="SAM" id="MobiDB-lite"/>
    </source>
</evidence>
<dbReference type="GO" id="GO:0047372">
    <property type="term" value="F:monoacylglycerol lipase activity"/>
    <property type="evidence" value="ECO:0007669"/>
    <property type="project" value="TreeGrafter"/>
</dbReference>
<keyword evidence="2 5" id="KW-0442">Lipid degradation</keyword>
<feature type="region of interest" description="Disordered" evidence="6">
    <location>
        <begin position="165"/>
        <end position="195"/>
    </location>
</feature>
<comment type="caution">
    <text evidence="8">The sequence shown here is derived from an EMBL/GenBank/DDBJ whole genome shotgun (WGS) entry which is preliminary data.</text>
</comment>
<dbReference type="SUPFAM" id="SSF52151">
    <property type="entry name" value="FabD/lysophospholipase-like"/>
    <property type="match status" value="1"/>
</dbReference>
<dbReference type="GO" id="GO:0004620">
    <property type="term" value="F:phospholipase activity"/>
    <property type="evidence" value="ECO:0007669"/>
    <property type="project" value="TreeGrafter"/>
</dbReference>
<proteinExistence type="inferred from homology"/>
<dbReference type="AlphaFoldDB" id="A0AAD6PNH7"/>
<evidence type="ECO:0000313" key="8">
    <source>
        <dbReference type="EMBL" id="KAJ6951537.1"/>
    </source>
</evidence>
<evidence type="ECO:0000259" key="7">
    <source>
        <dbReference type="PROSITE" id="PS51635"/>
    </source>
</evidence>
<comment type="similarity">
    <text evidence="1 5">Belongs to the patatin family.</text>
</comment>
<evidence type="ECO:0000313" key="9">
    <source>
        <dbReference type="Proteomes" id="UP001164929"/>
    </source>
</evidence>
<dbReference type="InterPro" id="IPR002641">
    <property type="entry name" value="PNPLA_dom"/>
</dbReference>
<evidence type="ECO:0000256" key="1">
    <source>
        <dbReference type="ARBA" id="ARBA00010240"/>
    </source>
</evidence>
<evidence type="ECO:0000256" key="2">
    <source>
        <dbReference type="ARBA" id="ARBA00022963"/>
    </source>
</evidence>
<evidence type="ECO:0000256" key="4">
    <source>
        <dbReference type="PROSITE-ProRule" id="PRU01161"/>
    </source>
</evidence>
<dbReference type="Proteomes" id="UP001164929">
    <property type="component" value="Chromosome 19"/>
</dbReference>
<dbReference type="EMBL" id="JAQIZT010000019">
    <property type="protein sequence ID" value="KAJ6951537.1"/>
    <property type="molecule type" value="Genomic_DNA"/>
</dbReference>
<dbReference type="InterPro" id="IPR016035">
    <property type="entry name" value="Acyl_Trfase/lysoPLipase"/>
</dbReference>
<dbReference type="PROSITE" id="PS51635">
    <property type="entry name" value="PNPLA"/>
    <property type="match status" value="1"/>
</dbReference>
<evidence type="ECO:0000256" key="5">
    <source>
        <dbReference type="RuleBase" id="RU361262"/>
    </source>
</evidence>
<dbReference type="Gene3D" id="3.40.1090.10">
    <property type="entry name" value="Cytosolic phospholipase A2 catalytic domain"/>
    <property type="match status" value="1"/>
</dbReference>
<sequence>MNHHPKLCYKKGAFGPSSRVVVEQTQSQASRKVLILWLSQNGWALNHHHAKASICIDSYNMIFWNGSSSEPESQGDFITILSIDGGGVRGIIPSEVLSVLEAKLQKLDVDNKDARIVDYFDFIAGTSTGGLMTAMLTAPNDEKRPLFAAKDIAKFYQDKSPYIFLKTPETNQPPSTEEDSRISDPVEATEEPLTT</sequence>
<comment type="domain">
    <text evidence="5">The nitrogen atoms of the two glycine residues in the GGXR motif define the oxyanion hole, and stabilize the oxyanion that forms during the nucleophilic attack by the catalytic serine during substrate cleavage.</text>
</comment>
<keyword evidence="5" id="KW-0378">Hydrolase</keyword>
<name>A0AAD6PNH7_9ROSI</name>
<accession>A0AAD6PNH7</accession>